<dbReference type="InterPro" id="IPR044861">
    <property type="entry name" value="IPNS-like_FE2OG_OXY"/>
</dbReference>
<keyword evidence="5" id="KW-1185">Reference proteome</keyword>
<gene>
    <name evidence="4" type="ORF">SETTUDRAFT_181468</name>
</gene>
<dbReference type="InterPro" id="IPR050231">
    <property type="entry name" value="Iron_ascorbate_oxido_reductase"/>
</dbReference>
<dbReference type="RefSeq" id="XP_008030548.1">
    <property type="nucleotide sequence ID" value="XM_008032357.1"/>
</dbReference>
<proteinExistence type="inferred from homology"/>
<dbReference type="InterPro" id="IPR026992">
    <property type="entry name" value="DIOX_N"/>
</dbReference>
<reference evidence="4 5" key="2">
    <citation type="journal article" date="2013" name="PLoS Genet.">
        <title>Comparative genome structure, secondary metabolite, and effector coding capacity across Cochliobolus pathogens.</title>
        <authorList>
            <person name="Condon B.J."/>
            <person name="Leng Y."/>
            <person name="Wu D."/>
            <person name="Bushley K.E."/>
            <person name="Ohm R.A."/>
            <person name="Otillar R."/>
            <person name="Martin J."/>
            <person name="Schackwitz W."/>
            <person name="Grimwood J."/>
            <person name="MohdZainudin N."/>
            <person name="Xue C."/>
            <person name="Wang R."/>
            <person name="Manning V.A."/>
            <person name="Dhillon B."/>
            <person name="Tu Z.J."/>
            <person name="Steffenson B.J."/>
            <person name="Salamov A."/>
            <person name="Sun H."/>
            <person name="Lowry S."/>
            <person name="LaButti K."/>
            <person name="Han J."/>
            <person name="Copeland A."/>
            <person name="Lindquist E."/>
            <person name="Barry K."/>
            <person name="Schmutz J."/>
            <person name="Baker S.E."/>
            <person name="Ciuffetti L.M."/>
            <person name="Grigoriev I.V."/>
            <person name="Zhong S."/>
            <person name="Turgeon B.G."/>
        </authorList>
    </citation>
    <scope>NUCLEOTIDE SEQUENCE [LARGE SCALE GENOMIC DNA]</scope>
    <source>
        <strain evidence="5">28A</strain>
    </source>
</reference>
<feature type="domain" description="Fe2OG dioxygenase" evidence="3">
    <location>
        <begin position="194"/>
        <end position="308"/>
    </location>
</feature>
<evidence type="ECO:0000259" key="3">
    <source>
        <dbReference type="PROSITE" id="PS51471"/>
    </source>
</evidence>
<dbReference type="GO" id="GO:0044283">
    <property type="term" value="P:small molecule biosynthetic process"/>
    <property type="evidence" value="ECO:0007669"/>
    <property type="project" value="UniProtKB-ARBA"/>
</dbReference>
<keyword evidence="2" id="KW-0479">Metal-binding</keyword>
<accession>R0K1J3</accession>
<dbReference type="SUPFAM" id="SSF51197">
    <property type="entry name" value="Clavaminate synthase-like"/>
    <property type="match status" value="1"/>
</dbReference>
<reference evidence="4 5" key="1">
    <citation type="journal article" date="2012" name="PLoS Pathog.">
        <title>Diverse lifestyles and strategies of plant pathogenesis encoded in the genomes of eighteen Dothideomycetes fungi.</title>
        <authorList>
            <person name="Ohm R.A."/>
            <person name="Feau N."/>
            <person name="Henrissat B."/>
            <person name="Schoch C.L."/>
            <person name="Horwitz B.A."/>
            <person name="Barry K.W."/>
            <person name="Condon B.J."/>
            <person name="Copeland A.C."/>
            <person name="Dhillon B."/>
            <person name="Glaser F."/>
            <person name="Hesse C.N."/>
            <person name="Kosti I."/>
            <person name="LaButti K."/>
            <person name="Lindquist E.A."/>
            <person name="Lucas S."/>
            <person name="Salamov A.A."/>
            <person name="Bradshaw R.E."/>
            <person name="Ciuffetti L."/>
            <person name="Hamelin R.C."/>
            <person name="Kema G.H.J."/>
            <person name="Lawrence C."/>
            <person name="Scott J.A."/>
            <person name="Spatafora J.W."/>
            <person name="Turgeon B.G."/>
            <person name="de Wit P.J.G.M."/>
            <person name="Zhong S."/>
            <person name="Goodwin S.B."/>
            <person name="Grigoriev I.V."/>
        </authorList>
    </citation>
    <scope>NUCLEOTIDE SEQUENCE [LARGE SCALE GENOMIC DNA]</scope>
    <source>
        <strain evidence="5">28A</strain>
    </source>
</reference>
<dbReference type="InterPro" id="IPR027443">
    <property type="entry name" value="IPNS-like_sf"/>
</dbReference>
<keyword evidence="2" id="KW-0560">Oxidoreductase</keyword>
<name>R0K1J3_EXST2</name>
<evidence type="ECO:0000313" key="5">
    <source>
        <dbReference type="Proteomes" id="UP000016935"/>
    </source>
</evidence>
<dbReference type="STRING" id="671987.R0K1J3"/>
<sequence length="353" mass="39565">MGSYAPPQPTGIQTIDISILIQSTDPVARKAKADELVEAIRTHGACGIVGHGIPIPHIREAFNWTKRFFDLPKAIKTKVNHPDGIVPHRGYSGIGREKCLIYTEEELEAMGGELAEESKKPLDWKEHIDIGSDEEKMHYSLWLPEEDLPGFRSYITQFYFEAEAVSRAVLNGIIDGLEVEHEAAEYFRSIHTGHQNGIRLVHYPSAPESEIDRSQSTWCPAHTDFTTFTLLFQDHNQGLEIEDRLNPGTYFLADPSIEDRLYLTMGDFGAIWTNGHLPASKHRVVIPRATDGSGITPLRYSMPYFITPTEDGIIGPQYTGKLAGTQKGQYDTTTVKKHIEFRMAFQIAPAEEG</sequence>
<evidence type="ECO:0000256" key="1">
    <source>
        <dbReference type="ARBA" id="ARBA00008056"/>
    </source>
</evidence>
<evidence type="ECO:0000256" key="2">
    <source>
        <dbReference type="RuleBase" id="RU003682"/>
    </source>
</evidence>
<dbReference type="Gene3D" id="2.60.120.330">
    <property type="entry name" value="B-lactam Antibiotic, Isopenicillin N Synthase, Chain"/>
    <property type="match status" value="1"/>
</dbReference>
<keyword evidence="2" id="KW-0408">Iron</keyword>
<dbReference type="eggNOG" id="KOG0143">
    <property type="taxonomic scope" value="Eukaryota"/>
</dbReference>
<dbReference type="Proteomes" id="UP000016935">
    <property type="component" value="Unassembled WGS sequence"/>
</dbReference>
<dbReference type="GeneID" id="19401848"/>
<dbReference type="Pfam" id="PF03171">
    <property type="entry name" value="2OG-FeII_Oxy"/>
    <property type="match status" value="1"/>
</dbReference>
<dbReference type="OrthoDB" id="288590at2759"/>
<organism evidence="4 5">
    <name type="scientific">Exserohilum turcicum (strain 28A)</name>
    <name type="common">Northern leaf blight fungus</name>
    <name type="synonym">Setosphaeria turcica</name>
    <dbReference type="NCBI Taxonomy" id="671987"/>
    <lineage>
        <taxon>Eukaryota</taxon>
        <taxon>Fungi</taxon>
        <taxon>Dikarya</taxon>
        <taxon>Ascomycota</taxon>
        <taxon>Pezizomycotina</taxon>
        <taxon>Dothideomycetes</taxon>
        <taxon>Pleosporomycetidae</taxon>
        <taxon>Pleosporales</taxon>
        <taxon>Pleosporineae</taxon>
        <taxon>Pleosporaceae</taxon>
        <taxon>Exserohilum</taxon>
    </lineage>
</organism>
<dbReference type="EMBL" id="KB908855">
    <property type="protein sequence ID" value="EOA82297.1"/>
    <property type="molecule type" value="Genomic_DNA"/>
</dbReference>
<dbReference type="InterPro" id="IPR005123">
    <property type="entry name" value="Oxoglu/Fe-dep_dioxygenase_dom"/>
</dbReference>
<dbReference type="HOGENOM" id="CLU_010119_6_1_1"/>
<evidence type="ECO:0000313" key="4">
    <source>
        <dbReference type="EMBL" id="EOA82297.1"/>
    </source>
</evidence>
<dbReference type="PANTHER" id="PTHR47990">
    <property type="entry name" value="2-OXOGLUTARATE (2OG) AND FE(II)-DEPENDENT OXYGENASE SUPERFAMILY PROTEIN-RELATED"/>
    <property type="match status" value="1"/>
</dbReference>
<comment type="similarity">
    <text evidence="1 2">Belongs to the iron/ascorbate-dependent oxidoreductase family.</text>
</comment>
<protein>
    <recommendedName>
        <fullName evidence="3">Fe2OG dioxygenase domain-containing protein</fullName>
    </recommendedName>
</protein>
<dbReference type="PROSITE" id="PS51471">
    <property type="entry name" value="FE2OG_OXY"/>
    <property type="match status" value="1"/>
</dbReference>
<dbReference type="AlphaFoldDB" id="R0K1J3"/>
<dbReference type="GO" id="GO:0016491">
    <property type="term" value="F:oxidoreductase activity"/>
    <property type="evidence" value="ECO:0007669"/>
    <property type="project" value="UniProtKB-KW"/>
</dbReference>
<dbReference type="Pfam" id="PF14226">
    <property type="entry name" value="DIOX_N"/>
    <property type="match status" value="1"/>
</dbReference>
<dbReference type="GO" id="GO:0046872">
    <property type="term" value="F:metal ion binding"/>
    <property type="evidence" value="ECO:0007669"/>
    <property type="project" value="UniProtKB-KW"/>
</dbReference>